<evidence type="ECO:0000256" key="1">
    <source>
        <dbReference type="SAM" id="MobiDB-lite"/>
    </source>
</evidence>
<evidence type="ECO:0000313" key="4">
    <source>
        <dbReference type="Proteomes" id="UP000019151"/>
    </source>
</evidence>
<gene>
    <name evidence="3" type="ORF">J421_5104</name>
</gene>
<feature type="compositionally biased region" description="Basic and acidic residues" evidence="1">
    <location>
        <begin position="71"/>
        <end position="86"/>
    </location>
</feature>
<keyword evidence="2" id="KW-0472">Membrane</keyword>
<accession>W0RNQ9</accession>
<sequence length="141" mass="14696">MGPTIYAGHRARKACTLHVVTSLVRRSRRFVALALELLILHVAVLGGMGCAACAAEHGDRMPHAHAASTAHHGEHAPKDAPRHQHDGAPCAVADGCTVAAASAETSELAVTLTAGRTRIVVADEHLHRSARAAPEPPPPRA</sequence>
<evidence type="ECO:0000256" key="2">
    <source>
        <dbReference type="SAM" id="Phobius"/>
    </source>
</evidence>
<keyword evidence="3" id="KW-0614">Plasmid</keyword>
<dbReference type="AlphaFoldDB" id="W0RNQ9"/>
<feature type="region of interest" description="Disordered" evidence="1">
    <location>
        <begin position="62"/>
        <end position="88"/>
    </location>
</feature>
<keyword evidence="2" id="KW-0812">Transmembrane</keyword>
<feature type="transmembrane region" description="Helical" evidence="2">
    <location>
        <begin position="30"/>
        <end position="55"/>
    </location>
</feature>
<dbReference type="Proteomes" id="UP000019151">
    <property type="component" value="Plasmid 1"/>
</dbReference>
<dbReference type="HOGENOM" id="CLU_1822574_0_0_0"/>
<organism evidence="3 4">
    <name type="scientific">Gemmatirosa kalamazoonensis</name>
    <dbReference type="NCBI Taxonomy" id="861299"/>
    <lineage>
        <taxon>Bacteria</taxon>
        <taxon>Pseudomonadati</taxon>
        <taxon>Gemmatimonadota</taxon>
        <taxon>Gemmatimonadia</taxon>
        <taxon>Gemmatimonadales</taxon>
        <taxon>Gemmatimonadaceae</taxon>
        <taxon>Gemmatirosa</taxon>
    </lineage>
</organism>
<proteinExistence type="predicted"/>
<keyword evidence="2" id="KW-1133">Transmembrane helix</keyword>
<reference evidence="3 4" key="1">
    <citation type="journal article" date="2014" name="Genome Announc.">
        <title>Genome Sequence and Methylome of Soil Bacterium Gemmatirosa kalamazoonensis KBS708T, a Member of the Rarely Cultivated Gemmatimonadetes Phylum.</title>
        <authorList>
            <person name="Debruyn J.M."/>
            <person name="Radosevich M."/>
            <person name="Wommack K.E."/>
            <person name="Polson S.W."/>
            <person name="Hauser L.J."/>
            <person name="Fawaz M.N."/>
            <person name="Korlach J."/>
            <person name="Tsai Y.C."/>
        </authorList>
    </citation>
    <scope>NUCLEOTIDE SEQUENCE [LARGE SCALE GENOMIC DNA]</scope>
    <source>
        <strain evidence="3 4">KBS708</strain>
        <plasmid evidence="4">Plasmid 1</plasmid>
    </source>
</reference>
<evidence type="ECO:0000313" key="3">
    <source>
        <dbReference type="EMBL" id="AHG92639.1"/>
    </source>
</evidence>
<dbReference type="KEGG" id="gba:J421_5104"/>
<dbReference type="InParanoid" id="W0RNQ9"/>
<protein>
    <submittedName>
        <fullName evidence="3">Uncharacterized protein</fullName>
    </submittedName>
</protein>
<geneLocation type="plasmid" evidence="3 4">
    <name>1</name>
</geneLocation>
<dbReference type="EMBL" id="CP007129">
    <property type="protein sequence ID" value="AHG92639.1"/>
    <property type="molecule type" value="Genomic_DNA"/>
</dbReference>
<name>W0RNQ9_9BACT</name>
<keyword evidence="4" id="KW-1185">Reference proteome</keyword>